<dbReference type="EMBL" id="CP108110">
    <property type="protein sequence ID" value="WUQ88535.1"/>
    <property type="molecule type" value="Genomic_DNA"/>
</dbReference>
<dbReference type="RefSeq" id="WP_328959080.1">
    <property type="nucleotide sequence ID" value="NZ_CP108110.1"/>
</dbReference>
<evidence type="ECO:0000313" key="2">
    <source>
        <dbReference type="EMBL" id="WUQ88535.1"/>
    </source>
</evidence>
<dbReference type="PANTHER" id="PTHR47183:SF3">
    <property type="entry name" value="TRANSFERASE"/>
    <property type="match status" value="1"/>
</dbReference>
<sequence>MTATPGQATRAERRPPVLLLCGGPGLRQRTHDDHTPKPLRPLPDGRALLLHVIDYYRAFGSDEFVLCVGYGADAIHRGRGAHRAGGVPVADTQLNGAWPNPWSAPAWRIRGPP</sequence>
<evidence type="ECO:0000313" key="3">
    <source>
        <dbReference type="Proteomes" id="UP001432222"/>
    </source>
</evidence>
<evidence type="ECO:0000256" key="1">
    <source>
        <dbReference type="SAM" id="MobiDB-lite"/>
    </source>
</evidence>
<keyword evidence="3" id="KW-1185">Reference proteome</keyword>
<organism evidence="2 3">
    <name type="scientific">Kitasatospora purpeofusca</name>
    <dbReference type="NCBI Taxonomy" id="67352"/>
    <lineage>
        <taxon>Bacteria</taxon>
        <taxon>Bacillati</taxon>
        <taxon>Actinomycetota</taxon>
        <taxon>Actinomycetes</taxon>
        <taxon>Kitasatosporales</taxon>
        <taxon>Streptomycetaceae</taxon>
        <taxon>Kitasatospora</taxon>
    </lineage>
</organism>
<accession>A0ABZ1UCC8</accession>
<dbReference type="Proteomes" id="UP001432222">
    <property type="component" value="Chromosome"/>
</dbReference>
<dbReference type="Gene3D" id="3.90.550.10">
    <property type="entry name" value="Spore Coat Polysaccharide Biosynthesis Protein SpsA, Chain A"/>
    <property type="match status" value="1"/>
</dbReference>
<feature type="region of interest" description="Disordered" evidence="1">
    <location>
        <begin position="22"/>
        <end position="41"/>
    </location>
</feature>
<proteinExistence type="predicted"/>
<protein>
    <recommendedName>
        <fullName evidence="4">MobA-like NTP transferase domain-containing protein</fullName>
    </recommendedName>
</protein>
<dbReference type="InterPro" id="IPR013446">
    <property type="entry name" value="G1P_cyt_trans-like"/>
</dbReference>
<name>A0ABZ1UCC8_9ACTN</name>
<reference evidence="2" key="1">
    <citation type="submission" date="2022-10" db="EMBL/GenBank/DDBJ databases">
        <title>The complete genomes of actinobacterial strains from the NBC collection.</title>
        <authorList>
            <person name="Joergensen T.S."/>
            <person name="Alvarez Arevalo M."/>
            <person name="Sterndorff E.B."/>
            <person name="Faurdal D."/>
            <person name="Vuksanovic O."/>
            <person name="Mourched A.-S."/>
            <person name="Charusanti P."/>
            <person name="Shaw S."/>
            <person name="Blin K."/>
            <person name="Weber T."/>
        </authorList>
    </citation>
    <scope>NUCLEOTIDE SEQUENCE</scope>
    <source>
        <strain evidence="2">NBC_00222</strain>
    </source>
</reference>
<dbReference type="PANTHER" id="PTHR47183">
    <property type="entry name" value="GLUCOSE-1-PHOSPHATE CYTIDYLYLTRANSFERASE-RELATED"/>
    <property type="match status" value="1"/>
</dbReference>
<dbReference type="InterPro" id="IPR029044">
    <property type="entry name" value="Nucleotide-diphossugar_trans"/>
</dbReference>
<dbReference type="SUPFAM" id="SSF53448">
    <property type="entry name" value="Nucleotide-diphospho-sugar transferases"/>
    <property type="match status" value="1"/>
</dbReference>
<gene>
    <name evidence="2" type="ORF">OHA16_39400</name>
</gene>
<evidence type="ECO:0008006" key="4">
    <source>
        <dbReference type="Google" id="ProtNLM"/>
    </source>
</evidence>